<evidence type="ECO:0000313" key="3">
    <source>
        <dbReference type="Proteomes" id="UP001058271"/>
    </source>
</evidence>
<dbReference type="Proteomes" id="UP001058271">
    <property type="component" value="Chromosome"/>
</dbReference>
<feature type="signal peptide" evidence="1">
    <location>
        <begin position="1"/>
        <end position="36"/>
    </location>
</feature>
<protein>
    <submittedName>
        <fullName evidence="2">Uncharacterized protein</fullName>
    </submittedName>
</protein>
<feature type="chain" id="PRO_5045189543" evidence="1">
    <location>
        <begin position="37"/>
        <end position="275"/>
    </location>
</feature>
<dbReference type="RefSeq" id="WP_260725543.1">
    <property type="nucleotide sequence ID" value="NZ_BAAABS010000059.1"/>
</dbReference>
<name>A0ABY5Z2H2_9ACTN</name>
<accession>A0ABY5Z2H2</accession>
<gene>
    <name evidence="2" type="ORF">Drose_35055</name>
</gene>
<proteinExistence type="predicted"/>
<keyword evidence="1" id="KW-0732">Signal</keyword>
<reference evidence="2" key="1">
    <citation type="submission" date="2021-04" db="EMBL/GenBank/DDBJ databases">
        <title>Biosynthetic gene clusters of Dactylosporangioum roseum.</title>
        <authorList>
            <person name="Hartkoorn R.C."/>
            <person name="Beaudoing E."/>
            <person name="Hot D."/>
            <person name="Moureu S."/>
        </authorList>
    </citation>
    <scope>NUCLEOTIDE SEQUENCE</scope>
    <source>
        <strain evidence="2">NRRL B-16295</strain>
    </source>
</reference>
<dbReference type="EMBL" id="CP073721">
    <property type="protein sequence ID" value="UWZ36219.1"/>
    <property type="molecule type" value="Genomic_DNA"/>
</dbReference>
<evidence type="ECO:0000313" key="2">
    <source>
        <dbReference type="EMBL" id="UWZ36219.1"/>
    </source>
</evidence>
<evidence type="ECO:0000256" key="1">
    <source>
        <dbReference type="SAM" id="SignalP"/>
    </source>
</evidence>
<keyword evidence="3" id="KW-1185">Reference proteome</keyword>
<organism evidence="2 3">
    <name type="scientific">Dactylosporangium roseum</name>
    <dbReference type="NCBI Taxonomy" id="47989"/>
    <lineage>
        <taxon>Bacteria</taxon>
        <taxon>Bacillati</taxon>
        <taxon>Actinomycetota</taxon>
        <taxon>Actinomycetes</taxon>
        <taxon>Micromonosporales</taxon>
        <taxon>Micromonosporaceae</taxon>
        <taxon>Dactylosporangium</taxon>
    </lineage>
</organism>
<sequence>MRRIGVRAARPLLRGIAAVALALAVTLSGTPTPAKASDSNGSYWVFVNILISAYDKGSDGRYTPAEINELIQQVIGAVNGAKTDVLGRLNIETTNELRAKAEAALTKAELLRVPWLAGAAINSMHDAAYSAKAHLATVKDSDAALNDVGKAMIVLFTELNAAYLMVDADEGTNLARAQRPYFRQGLEYLIREMTPDCYSGGVPNAGMISYECSYNGRTVHAVYWAGTNTYSIDGGPPIPGRIKETVVQDFLMADSARVLAQRALDVLLRNGVPLP</sequence>